<gene>
    <name evidence="7" type="ORF">PMH09_04495</name>
</gene>
<dbReference type="EC" id="4.1.2.50" evidence="3"/>
<keyword evidence="8" id="KW-1185">Reference proteome</keyword>
<proteinExistence type="inferred from homology"/>
<sequence>MNENNPSVILVTLRNNFLGMTSFPSSESSYTTPDFKYCSTKVFDGFSTCFRQWRAEKSHCRFLHGYSLTFKIWFVGELDEKDWIWDFGGMKRSTNTIDGMSPQDWLKYMFDHTLLIAEDDPHLEDFRMLADRKLAQLRVLPSVSAEKFAELIFVKMDEFVYKETGGRARVKQVDVREHDKNSAIAMAVE</sequence>
<dbReference type="Proteomes" id="UP001232992">
    <property type="component" value="Unassembled WGS sequence"/>
</dbReference>
<dbReference type="InterPro" id="IPR007115">
    <property type="entry name" value="6-PTP_synth/QueD"/>
</dbReference>
<evidence type="ECO:0000313" key="8">
    <source>
        <dbReference type="Proteomes" id="UP001232992"/>
    </source>
</evidence>
<reference evidence="7 8" key="1">
    <citation type="submission" date="2023-01" db="EMBL/GenBank/DDBJ databases">
        <title>Novel diversity within Roseofilum (Cyanobacteria; Desertifilaceae) from marine benthic mats with descriptions of four novel species.</title>
        <authorList>
            <person name="Wang Y."/>
            <person name="Berthold D.E."/>
            <person name="Hu J."/>
            <person name="Lefler F.W."/>
            <person name="Laughinghouse H.D. IV."/>
        </authorList>
    </citation>
    <scope>NUCLEOTIDE SEQUENCE [LARGE SCALE GENOMIC DNA]</scope>
    <source>
        <strain evidence="7 8">BLCC-M143</strain>
    </source>
</reference>
<dbReference type="InterPro" id="IPR038418">
    <property type="entry name" value="6-PTP_synth/QueD_sf"/>
</dbReference>
<evidence type="ECO:0000313" key="7">
    <source>
        <dbReference type="EMBL" id="MDJ1182446.1"/>
    </source>
</evidence>
<evidence type="ECO:0000256" key="3">
    <source>
        <dbReference type="ARBA" id="ARBA00012982"/>
    </source>
</evidence>
<comment type="pathway">
    <text evidence="1">Purine metabolism; 7-cyano-7-deazaguanine biosynthesis.</text>
</comment>
<comment type="caution">
    <text evidence="7">The sequence shown here is derived from an EMBL/GenBank/DDBJ whole genome shotgun (WGS) entry which is preliminary data.</text>
</comment>
<comment type="similarity">
    <text evidence="2">Belongs to the PTPS family. QueD subfamily.</text>
</comment>
<evidence type="ECO:0000256" key="4">
    <source>
        <dbReference type="ARBA" id="ARBA00018141"/>
    </source>
</evidence>
<dbReference type="EMBL" id="JAQOSQ010000003">
    <property type="protein sequence ID" value="MDJ1182446.1"/>
    <property type="molecule type" value="Genomic_DNA"/>
</dbReference>
<organism evidence="7 8">
    <name type="scientific">Roseofilum casamattae BLCC-M143</name>
    <dbReference type="NCBI Taxonomy" id="3022442"/>
    <lineage>
        <taxon>Bacteria</taxon>
        <taxon>Bacillati</taxon>
        <taxon>Cyanobacteriota</taxon>
        <taxon>Cyanophyceae</taxon>
        <taxon>Desertifilales</taxon>
        <taxon>Desertifilaceae</taxon>
        <taxon>Roseofilum</taxon>
        <taxon>Roseofilum casamattae</taxon>
    </lineage>
</organism>
<dbReference type="Gene3D" id="3.30.479.10">
    <property type="entry name" value="6-pyruvoyl tetrahydropterin synthase/QueD"/>
    <property type="match status" value="1"/>
</dbReference>
<evidence type="ECO:0000256" key="6">
    <source>
        <dbReference type="ARBA" id="ARBA00048807"/>
    </source>
</evidence>
<dbReference type="RefSeq" id="WP_283757098.1">
    <property type="nucleotide sequence ID" value="NZ_JAQOSQ010000003.1"/>
</dbReference>
<comment type="catalytic activity">
    <reaction evidence="6">
        <text>7,8-dihydroneopterin 3'-triphosphate + H2O = 6-carboxy-5,6,7,8-tetrahydropterin + triphosphate + acetaldehyde + 2 H(+)</text>
        <dbReference type="Rhea" id="RHEA:27966"/>
        <dbReference type="ChEBI" id="CHEBI:15343"/>
        <dbReference type="ChEBI" id="CHEBI:15377"/>
        <dbReference type="ChEBI" id="CHEBI:15378"/>
        <dbReference type="ChEBI" id="CHEBI:18036"/>
        <dbReference type="ChEBI" id="CHEBI:58462"/>
        <dbReference type="ChEBI" id="CHEBI:61032"/>
        <dbReference type="EC" id="4.1.2.50"/>
    </reaction>
</comment>
<protein>
    <recommendedName>
        <fullName evidence="4">6-carboxy-5,6,7,8-tetrahydropterin synthase</fullName>
        <ecNumber evidence="3">4.1.2.50</ecNumber>
    </recommendedName>
    <alternativeName>
        <fullName evidence="5">Queuosine biosynthesis protein QueD</fullName>
    </alternativeName>
</protein>
<dbReference type="Pfam" id="PF01242">
    <property type="entry name" value="PTPS"/>
    <property type="match status" value="1"/>
</dbReference>
<evidence type="ECO:0000256" key="1">
    <source>
        <dbReference type="ARBA" id="ARBA00005061"/>
    </source>
</evidence>
<name>A0ABT7BTD5_9CYAN</name>
<evidence type="ECO:0000256" key="2">
    <source>
        <dbReference type="ARBA" id="ARBA00008900"/>
    </source>
</evidence>
<dbReference type="SUPFAM" id="SSF55620">
    <property type="entry name" value="Tetrahydrobiopterin biosynthesis enzymes-like"/>
    <property type="match status" value="1"/>
</dbReference>
<evidence type="ECO:0000256" key="5">
    <source>
        <dbReference type="ARBA" id="ARBA00031449"/>
    </source>
</evidence>
<accession>A0ABT7BTD5</accession>